<evidence type="ECO:0000313" key="4">
    <source>
        <dbReference type="Proteomes" id="UP000225706"/>
    </source>
</evidence>
<dbReference type="Pfam" id="PF25815">
    <property type="entry name" value="CTHRC1_C"/>
    <property type="match status" value="1"/>
</dbReference>
<dbReference type="Pfam" id="PF01391">
    <property type="entry name" value="Collagen"/>
    <property type="match status" value="2"/>
</dbReference>
<dbReference type="GO" id="GO:0030020">
    <property type="term" value="F:extracellular matrix structural constituent conferring tensile strength"/>
    <property type="evidence" value="ECO:0007669"/>
    <property type="project" value="TreeGrafter"/>
</dbReference>
<feature type="compositionally biased region" description="Gly residues" evidence="1">
    <location>
        <begin position="296"/>
        <end position="305"/>
    </location>
</feature>
<feature type="compositionally biased region" description="Basic and acidic residues" evidence="1">
    <location>
        <begin position="502"/>
        <end position="512"/>
    </location>
</feature>
<dbReference type="InterPro" id="IPR050149">
    <property type="entry name" value="Collagen_superfamily"/>
</dbReference>
<feature type="compositionally biased region" description="Gly residues" evidence="1">
    <location>
        <begin position="261"/>
        <end position="270"/>
    </location>
</feature>
<protein>
    <submittedName>
        <fullName evidence="3">Collagen triple helix repeat-containing protein 1</fullName>
    </submittedName>
</protein>
<feature type="region of interest" description="Disordered" evidence="1">
    <location>
        <begin position="494"/>
        <end position="588"/>
    </location>
</feature>
<feature type="domain" description="CTHRC1 C-terminal" evidence="2">
    <location>
        <begin position="347"/>
        <end position="459"/>
    </location>
</feature>
<keyword evidence="4" id="KW-1185">Reference proteome</keyword>
<dbReference type="OrthoDB" id="5983381at2759"/>
<dbReference type="GO" id="GO:0031012">
    <property type="term" value="C:extracellular matrix"/>
    <property type="evidence" value="ECO:0007669"/>
    <property type="project" value="TreeGrafter"/>
</dbReference>
<keyword evidence="3" id="KW-0176">Collagen</keyword>
<accession>A0A2B4RHQ7</accession>
<evidence type="ECO:0000313" key="3">
    <source>
        <dbReference type="EMBL" id="PFX16706.1"/>
    </source>
</evidence>
<dbReference type="GO" id="GO:0005581">
    <property type="term" value="C:collagen trimer"/>
    <property type="evidence" value="ECO:0007669"/>
    <property type="project" value="UniProtKB-KW"/>
</dbReference>
<dbReference type="GO" id="GO:0030198">
    <property type="term" value="P:extracellular matrix organization"/>
    <property type="evidence" value="ECO:0007669"/>
    <property type="project" value="TreeGrafter"/>
</dbReference>
<dbReference type="PANTHER" id="PTHR24023">
    <property type="entry name" value="COLLAGEN ALPHA"/>
    <property type="match status" value="1"/>
</dbReference>
<comment type="caution">
    <text evidence="3">The sequence shown here is derived from an EMBL/GenBank/DDBJ whole genome shotgun (WGS) entry which is preliminary data.</text>
</comment>
<dbReference type="InterPro" id="IPR008160">
    <property type="entry name" value="Collagen"/>
</dbReference>
<dbReference type="AlphaFoldDB" id="A0A2B4RHQ7"/>
<dbReference type="Proteomes" id="UP000225706">
    <property type="component" value="Unassembled WGS sequence"/>
</dbReference>
<feature type="compositionally biased region" description="Basic and acidic residues" evidence="1">
    <location>
        <begin position="1"/>
        <end position="14"/>
    </location>
</feature>
<evidence type="ECO:0000256" key="1">
    <source>
        <dbReference type="SAM" id="MobiDB-lite"/>
    </source>
</evidence>
<name>A0A2B4RHQ7_STYPI</name>
<reference evidence="4" key="1">
    <citation type="journal article" date="2017" name="bioRxiv">
        <title>Comparative analysis of the genomes of Stylophora pistillata and Acropora digitifera provides evidence for extensive differences between species of corals.</title>
        <authorList>
            <person name="Voolstra C.R."/>
            <person name="Li Y."/>
            <person name="Liew Y.J."/>
            <person name="Baumgarten S."/>
            <person name="Zoccola D."/>
            <person name="Flot J.-F."/>
            <person name="Tambutte S."/>
            <person name="Allemand D."/>
            <person name="Aranda M."/>
        </authorList>
    </citation>
    <scope>NUCLEOTIDE SEQUENCE [LARGE SCALE GENOMIC DNA]</scope>
</reference>
<dbReference type="PANTHER" id="PTHR24023:SF1112">
    <property type="entry name" value="COL_CUTICLE_N DOMAIN-CONTAINING PROTEIN-RELATED"/>
    <property type="match status" value="1"/>
</dbReference>
<feature type="region of interest" description="Disordered" evidence="1">
    <location>
        <begin position="1"/>
        <end position="29"/>
    </location>
</feature>
<dbReference type="GO" id="GO:0005615">
    <property type="term" value="C:extracellular space"/>
    <property type="evidence" value="ECO:0007669"/>
    <property type="project" value="TreeGrafter"/>
</dbReference>
<gene>
    <name evidence="3" type="primary">CTHRC1</name>
    <name evidence="3" type="ORF">AWC38_SpisGene18996</name>
</gene>
<dbReference type="InterPro" id="IPR057873">
    <property type="entry name" value="CTHRC1_C"/>
</dbReference>
<feature type="compositionally biased region" description="Low complexity" evidence="1">
    <location>
        <begin position="208"/>
        <end position="217"/>
    </location>
</feature>
<sequence>MKNQSRHDPIDSVPHDPNSMEFPFSRVPNDSIFRDPKPAELRSSHNPAGLMVNSPADYSKCQEILFNPEGSGMIAADDRNDFEFLKELHSVLENRERMTAYVRKFEDSPLHLLDSINPGDSDEVVFTKMLHEVRYYIRCVQNNLALTEIGRIDAESNMIKLRQVHKEICEPSVIKKAIQDMLHDPGKRGAQAVAGIPGKPGPKGPEGPKGQVGEKGVNIGPRGSKGFKGRRGPVGPKGQMGEKGEKGAGIAGSIGPRGPKGFKGGRGLVGPKGQMGEKGEKGAGIAGNFGPRGPKGFKGGRGPVGPKGQMGEKGEKGAGIPRNFGPRGIAIKGQKRDAANIDPRKLANWKQCSWRSATSTDSGKIKECSFNKLHQSMALKVSYKGNIRVYNSNRKCNRWYFKFSGSECSEPLPVDSVLYANLHSSMPNIHRPHFFEGLCENLPRGTVRVELWVGKCSGLTLVVLVESGMPGLLGMQGMPGSYGIPGAAEVLCSPGPSGPPGRRGDMGEKGRQGDAGIPGKPGSRGPRGHNGLTGERGGIGNMGEKDREGIPRKIGPRGYKGSKGETGSKGVNGTGIPGMTGPRGLKGE</sequence>
<feature type="region of interest" description="Disordered" evidence="1">
    <location>
        <begin position="187"/>
        <end position="328"/>
    </location>
</feature>
<dbReference type="STRING" id="50429.A0A2B4RHQ7"/>
<evidence type="ECO:0000259" key="2">
    <source>
        <dbReference type="Pfam" id="PF25815"/>
    </source>
</evidence>
<organism evidence="3 4">
    <name type="scientific">Stylophora pistillata</name>
    <name type="common">Smooth cauliflower coral</name>
    <dbReference type="NCBI Taxonomy" id="50429"/>
    <lineage>
        <taxon>Eukaryota</taxon>
        <taxon>Metazoa</taxon>
        <taxon>Cnidaria</taxon>
        <taxon>Anthozoa</taxon>
        <taxon>Hexacorallia</taxon>
        <taxon>Scleractinia</taxon>
        <taxon>Astrocoeniina</taxon>
        <taxon>Pocilloporidae</taxon>
        <taxon>Stylophora</taxon>
    </lineage>
</organism>
<dbReference type="EMBL" id="LSMT01000524">
    <property type="protein sequence ID" value="PFX16706.1"/>
    <property type="molecule type" value="Genomic_DNA"/>
</dbReference>
<proteinExistence type="predicted"/>